<reference evidence="2" key="3">
    <citation type="submission" date="2006-01" db="EMBL/GenBank/DDBJ databases">
        <authorList>
            <person name="Buell R."/>
        </authorList>
    </citation>
    <scope>NUCLEOTIDE SEQUENCE</scope>
</reference>
<gene>
    <name evidence="2" type="ordered locus">LOC_Os12g35600</name>
</gene>
<accession>Q2QP57</accession>
<organism evidence="2">
    <name type="scientific">Oryza sativa subsp. japonica</name>
    <name type="common">Rice</name>
    <dbReference type="NCBI Taxonomy" id="39947"/>
    <lineage>
        <taxon>Eukaryota</taxon>
        <taxon>Viridiplantae</taxon>
        <taxon>Streptophyta</taxon>
        <taxon>Embryophyta</taxon>
        <taxon>Tracheophyta</taxon>
        <taxon>Spermatophyta</taxon>
        <taxon>Magnoliopsida</taxon>
        <taxon>Liliopsida</taxon>
        <taxon>Poales</taxon>
        <taxon>Poaceae</taxon>
        <taxon>BOP clade</taxon>
        <taxon>Oryzoideae</taxon>
        <taxon>Oryzeae</taxon>
        <taxon>Oryzinae</taxon>
        <taxon>Oryza</taxon>
        <taxon>Oryza sativa</taxon>
    </lineage>
</organism>
<reference evidence="2" key="2">
    <citation type="submission" date="2005-04" db="EMBL/GenBank/DDBJ databases">
        <authorList>
            <person name="Buell C.R."/>
            <person name="Wing R.A."/>
            <person name="McCombie W.A."/>
            <person name="Ouyang S."/>
        </authorList>
    </citation>
    <scope>NUCLEOTIDE SEQUENCE</scope>
</reference>
<dbReference type="Pfam" id="PF06882">
    <property type="entry name" value="DUF1263"/>
    <property type="match status" value="1"/>
</dbReference>
<sequence length="108" mass="11490">MGHTYLHSAGRRCKTGARLSAYDMTGVRPVTDRSLSSTTRQFSKLHVCPSSYKDFLAMVGMKPGIYLTGTDVPSSGAGTPSPARDKCLEALINPTGRGEACNRPPATT</sequence>
<dbReference type="InterPro" id="IPR010685">
    <property type="entry name" value="DUF1263"/>
</dbReference>
<evidence type="ECO:0000259" key="1">
    <source>
        <dbReference type="Pfam" id="PF06882"/>
    </source>
</evidence>
<name>Q2QP57_ORYSJ</name>
<reference evidence="2" key="1">
    <citation type="journal article" date="2005" name="BMC Biol.">
        <title>The sequence of rice chromosomes 11 and 12, rich in disease resistance genes and recent gene duplications.</title>
        <authorList>
            <consortium name="The rice chromosomes 11 and 12 sequencing consortia"/>
        </authorList>
    </citation>
    <scope>NUCLEOTIDE SEQUENCE [LARGE SCALE GENOMIC DNA]</scope>
</reference>
<feature type="domain" description="DUF1263" evidence="1">
    <location>
        <begin position="45"/>
        <end position="100"/>
    </location>
</feature>
<proteinExistence type="predicted"/>
<protein>
    <submittedName>
        <fullName evidence="2">Retrotransposon protein, putative, unclassified</fullName>
    </submittedName>
</protein>
<dbReference type="EMBL" id="DP000011">
    <property type="protein sequence ID" value="ABA99452.1"/>
    <property type="molecule type" value="Genomic_DNA"/>
</dbReference>
<evidence type="ECO:0000313" key="2">
    <source>
        <dbReference type="EMBL" id="ABA99452.1"/>
    </source>
</evidence>
<dbReference type="AlphaFoldDB" id="Q2QP57"/>